<dbReference type="Pfam" id="PF11325">
    <property type="entry name" value="DUF3127"/>
    <property type="match status" value="1"/>
</dbReference>
<dbReference type="SUPFAM" id="SSF50249">
    <property type="entry name" value="Nucleic acid-binding proteins"/>
    <property type="match status" value="1"/>
</dbReference>
<evidence type="ECO:0008006" key="4">
    <source>
        <dbReference type="Google" id="ProtNLM"/>
    </source>
</evidence>
<gene>
    <name evidence="2" type="ORF">BFP71_12775</name>
</gene>
<dbReference type="STRING" id="1563681.BFP71_12775"/>
<proteinExistence type="predicted"/>
<dbReference type="EMBL" id="MDGQ01000005">
    <property type="protein sequence ID" value="OEK04350.1"/>
    <property type="molecule type" value="Genomic_DNA"/>
</dbReference>
<dbReference type="RefSeq" id="WP_069835855.1">
    <property type="nucleotide sequence ID" value="NZ_MDGQ01000005.1"/>
</dbReference>
<reference evidence="2 3" key="1">
    <citation type="submission" date="2016-08" db="EMBL/GenBank/DDBJ databases">
        <title>Draft genome of Fabibacter sp. strain SK-8.</title>
        <authorList>
            <person name="Wong S.-K."/>
            <person name="Hamasaki K."/>
            <person name="Yoshizawa S."/>
        </authorList>
    </citation>
    <scope>NUCLEOTIDE SEQUENCE [LARGE SCALE GENOMIC DNA]</scope>
    <source>
        <strain evidence="2 3">SK-8</strain>
    </source>
</reference>
<keyword evidence="3" id="KW-1185">Reference proteome</keyword>
<evidence type="ECO:0000313" key="3">
    <source>
        <dbReference type="Proteomes" id="UP000095552"/>
    </source>
</evidence>
<comment type="caution">
    <text evidence="2">The sequence shown here is derived from an EMBL/GenBank/DDBJ whole genome shotgun (WGS) entry which is preliminary data.</text>
</comment>
<dbReference type="AlphaFoldDB" id="A0A1E5SZ11"/>
<name>A0A1E5SZ11_9BACT</name>
<organism evidence="2 3">
    <name type="scientific">Roseivirga misakiensis</name>
    <dbReference type="NCBI Taxonomy" id="1563681"/>
    <lineage>
        <taxon>Bacteria</taxon>
        <taxon>Pseudomonadati</taxon>
        <taxon>Bacteroidota</taxon>
        <taxon>Cytophagia</taxon>
        <taxon>Cytophagales</taxon>
        <taxon>Roseivirgaceae</taxon>
        <taxon>Roseivirga</taxon>
    </lineage>
</organism>
<feature type="compositionally biased region" description="Low complexity" evidence="1">
    <location>
        <begin position="95"/>
        <end position="105"/>
    </location>
</feature>
<sequence length="130" mass="14672">MEIKAKVEKIFPTQQVSASFRKREFVVEYADNPQYPELIKFECIQDKCDQLDGFSEGQNVNVSFNLKGRKWTDPQGVDKYFTSLQAWRITADQGQAAPQNNAPTGATPPPPASSDEPDWLKSDESDDLPF</sequence>
<dbReference type="OrthoDB" id="598142at2"/>
<feature type="region of interest" description="Disordered" evidence="1">
    <location>
        <begin position="91"/>
        <end position="130"/>
    </location>
</feature>
<dbReference type="InterPro" id="IPR021474">
    <property type="entry name" value="DUF3127"/>
</dbReference>
<dbReference type="Proteomes" id="UP000095552">
    <property type="component" value="Unassembled WGS sequence"/>
</dbReference>
<evidence type="ECO:0000256" key="1">
    <source>
        <dbReference type="SAM" id="MobiDB-lite"/>
    </source>
</evidence>
<dbReference type="InterPro" id="IPR012340">
    <property type="entry name" value="NA-bd_OB-fold"/>
</dbReference>
<evidence type="ECO:0000313" key="2">
    <source>
        <dbReference type="EMBL" id="OEK04350.1"/>
    </source>
</evidence>
<accession>A0A1E5SZ11</accession>
<protein>
    <recommendedName>
        <fullName evidence="4">DUF3127 domain-containing protein</fullName>
    </recommendedName>
</protein>